<dbReference type="Gene3D" id="1.10.357.10">
    <property type="entry name" value="Tetracycline Repressor, domain 2"/>
    <property type="match status" value="1"/>
</dbReference>
<dbReference type="SUPFAM" id="SSF46689">
    <property type="entry name" value="Homeodomain-like"/>
    <property type="match status" value="1"/>
</dbReference>
<dbReference type="EMBL" id="CP041692">
    <property type="protein sequence ID" value="QDP94629.1"/>
    <property type="molecule type" value="Genomic_DNA"/>
</dbReference>
<dbReference type="Proteomes" id="UP000319263">
    <property type="component" value="Chromosome"/>
</dbReference>
<dbReference type="AlphaFoldDB" id="A0A516PU07"/>
<evidence type="ECO:0000256" key="3">
    <source>
        <dbReference type="ARBA" id="ARBA00023163"/>
    </source>
</evidence>
<evidence type="ECO:0000313" key="6">
    <source>
        <dbReference type="Proteomes" id="UP000319263"/>
    </source>
</evidence>
<evidence type="ECO:0000259" key="4">
    <source>
        <dbReference type="Pfam" id="PF00440"/>
    </source>
</evidence>
<evidence type="ECO:0000313" key="5">
    <source>
        <dbReference type="EMBL" id="QDP94629.1"/>
    </source>
</evidence>
<sequence>MDRTAKLTPKGEATRRRIIAGAAQQLRDFGVADTTLDDVRARTSTSKSQLFHYFPGGREELLLAVARYEAERVLTDQDPYLSELTSWAAWGRWRDAVIARYRAQGPNCPLAALMSQVRQTQGAGEVTTVLLAQWADKLAAGVVAMQRLGKVRTGLDPRRTAQAIVALIQGGVAVLMATGRIDHLEAAMDLALNYLRSQAPGSRR</sequence>
<organism evidence="5 6">
    <name type="scientific">Microlunatus elymi</name>
    <dbReference type="NCBI Taxonomy" id="2596828"/>
    <lineage>
        <taxon>Bacteria</taxon>
        <taxon>Bacillati</taxon>
        <taxon>Actinomycetota</taxon>
        <taxon>Actinomycetes</taxon>
        <taxon>Propionibacteriales</taxon>
        <taxon>Propionibacteriaceae</taxon>
        <taxon>Microlunatus</taxon>
    </lineage>
</organism>
<dbReference type="InterPro" id="IPR001647">
    <property type="entry name" value="HTH_TetR"/>
</dbReference>
<dbReference type="SUPFAM" id="SSF48498">
    <property type="entry name" value="Tetracyclin repressor-like, C-terminal domain"/>
    <property type="match status" value="1"/>
</dbReference>
<keyword evidence="6" id="KW-1185">Reference proteome</keyword>
<evidence type="ECO:0000256" key="2">
    <source>
        <dbReference type="ARBA" id="ARBA00023125"/>
    </source>
</evidence>
<proteinExistence type="predicted"/>
<dbReference type="KEGG" id="mik:FOE78_00685"/>
<dbReference type="PANTHER" id="PTHR47506">
    <property type="entry name" value="TRANSCRIPTIONAL REGULATORY PROTEIN"/>
    <property type="match status" value="1"/>
</dbReference>
<reference evidence="5 6" key="1">
    <citation type="submission" date="2019-07" db="EMBL/GenBank/DDBJ databases">
        <title>Microlunatus dokdonensis sp. nov. isolated from the rhizospheric soil of the wild plant Elymus tsukushiensis.</title>
        <authorList>
            <person name="Ghim S.-Y."/>
            <person name="Hwang Y.-J."/>
            <person name="Son J.-S."/>
            <person name="Shin J.-H."/>
        </authorList>
    </citation>
    <scope>NUCLEOTIDE SEQUENCE [LARGE SCALE GENOMIC DNA]</scope>
    <source>
        <strain evidence="5 6">KUDC0627</strain>
    </source>
</reference>
<evidence type="ECO:0000256" key="1">
    <source>
        <dbReference type="ARBA" id="ARBA00023015"/>
    </source>
</evidence>
<accession>A0A516PU07</accession>
<name>A0A516PU07_9ACTN</name>
<keyword evidence="1" id="KW-0805">Transcription regulation</keyword>
<dbReference type="InterPro" id="IPR009057">
    <property type="entry name" value="Homeodomain-like_sf"/>
</dbReference>
<keyword evidence="2" id="KW-0238">DNA-binding</keyword>
<feature type="domain" description="HTH tetR-type" evidence="4">
    <location>
        <begin position="18"/>
        <end position="65"/>
    </location>
</feature>
<dbReference type="Pfam" id="PF00440">
    <property type="entry name" value="TetR_N"/>
    <property type="match status" value="1"/>
</dbReference>
<dbReference type="InterPro" id="IPR036271">
    <property type="entry name" value="Tet_transcr_reg_TetR-rel_C_sf"/>
</dbReference>
<dbReference type="GO" id="GO:0003677">
    <property type="term" value="F:DNA binding"/>
    <property type="evidence" value="ECO:0007669"/>
    <property type="project" value="UniProtKB-KW"/>
</dbReference>
<dbReference type="PANTHER" id="PTHR47506:SF1">
    <property type="entry name" value="HTH-TYPE TRANSCRIPTIONAL REGULATOR YJDC"/>
    <property type="match status" value="1"/>
</dbReference>
<keyword evidence="3" id="KW-0804">Transcription</keyword>
<dbReference type="OrthoDB" id="3721682at2"/>
<dbReference type="RefSeq" id="WP_143984618.1">
    <property type="nucleotide sequence ID" value="NZ_CP041692.1"/>
</dbReference>
<protein>
    <submittedName>
        <fullName evidence="5">TetR/AcrR family transcriptional regulator</fullName>
    </submittedName>
</protein>
<gene>
    <name evidence="5" type="ORF">FOE78_00685</name>
</gene>